<dbReference type="GO" id="GO:0004601">
    <property type="term" value="F:peroxidase activity"/>
    <property type="evidence" value="ECO:0007669"/>
    <property type="project" value="UniProtKB-KW"/>
</dbReference>
<feature type="domain" description="Plant heme peroxidase family profile" evidence="11">
    <location>
        <begin position="122"/>
        <end position="196"/>
    </location>
</feature>
<evidence type="ECO:0000259" key="11">
    <source>
        <dbReference type="PROSITE" id="PS50873"/>
    </source>
</evidence>
<dbReference type="InterPro" id="IPR011564">
    <property type="entry name" value="Telomer_end-bd_POT1/Cdc13"/>
</dbReference>
<dbReference type="GO" id="GO:0020037">
    <property type="term" value="F:heme binding"/>
    <property type="evidence" value="ECO:0007669"/>
    <property type="project" value="UniProtKB-UniRule"/>
</dbReference>
<dbReference type="InterPro" id="IPR002016">
    <property type="entry name" value="Haem_peroxidase"/>
</dbReference>
<evidence type="ECO:0000256" key="6">
    <source>
        <dbReference type="ARBA" id="ARBA00023125"/>
    </source>
</evidence>
<dbReference type="EMBL" id="JAACJK010000220">
    <property type="protein sequence ID" value="KAF5315672.1"/>
    <property type="molecule type" value="Genomic_DNA"/>
</dbReference>
<name>A0A8H5EX93_9AGAR</name>
<evidence type="ECO:0000313" key="13">
    <source>
        <dbReference type="Proteomes" id="UP000541558"/>
    </source>
</evidence>
<feature type="chain" id="PRO_5034593539" description="Peroxidase" evidence="9">
    <location>
        <begin position="23"/>
        <end position="1452"/>
    </location>
</feature>
<dbReference type="GO" id="GO:0098505">
    <property type="term" value="F:G-rich strand telomeric DNA binding"/>
    <property type="evidence" value="ECO:0007669"/>
    <property type="project" value="TreeGrafter"/>
</dbReference>
<feature type="region of interest" description="Disordered" evidence="10">
    <location>
        <begin position="540"/>
        <end position="589"/>
    </location>
</feature>
<dbReference type="GO" id="GO:0046872">
    <property type="term" value="F:metal ion binding"/>
    <property type="evidence" value="ECO:0007669"/>
    <property type="project" value="UniProtKB-UniRule"/>
</dbReference>
<protein>
    <recommendedName>
        <fullName evidence="9">Peroxidase</fullName>
        <ecNumber evidence="9">1.11.1.-</ecNumber>
    </recommendedName>
</protein>
<evidence type="ECO:0000256" key="4">
    <source>
        <dbReference type="ARBA" id="ARBA00022454"/>
    </source>
</evidence>
<dbReference type="Gene3D" id="2.40.50.140">
    <property type="entry name" value="Nucleic acid-binding proteins"/>
    <property type="match status" value="3"/>
</dbReference>
<feature type="compositionally biased region" description="Polar residues" evidence="10">
    <location>
        <begin position="719"/>
        <end position="729"/>
    </location>
</feature>
<evidence type="ECO:0000256" key="3">
    <source>
        <dbReference type="ARBA" id="ARBA00008442"/>
    </source>
</evidence>
<comment type="caution">
    <text evidence="12">The sequence shown here is derived from an EMBL/GenBank/DDBJ whole genome shotgun (WGS) entry which is preliminary data.</text>
</comment>
<dbReference type="GO" id="GO:0006979">
    <property type="term" value="P:response to oxidative stress"/>
    <property type="evidence" value="ECO:0007669"/>
    <property type="project" value="InterPro"/>
</dbReference>
<feature type="compositionally biased region" description="Pro residues" evidence="10">
    <location>
        <begin position="733"/>
        <end position="744"/>
    </location>
</feature>
<dbReference type="InterPro" id="IPR012340">
    <property type="entry name" value="NA-bd_OB-fold"/>
</dbReference>
<dbReference type="InterPro" id="IPR010255">
    <property type="entry name" value="Haem_peroxidase_sf"/>
</dbReference>
<dbReference type="InterPro" id="IPR028389">
    <property type="entry name" value="POT1"/>
</dbReference>
<dbReference type="OrthoDB" id="2186770at2759"/>
<keyword evidence="9" id="KW-0732">Signal</keyword>
<keyword evidence="4" id="KW-0158">Chromosome</keyword>
<evidence type="ECO:0000256" key="2">
    <source>
        <dbReference type="ARBA" id="ARBA00004574"/>
    </source>
</evidence>
<dbReference type="GO" id="GO:0000783">
    <property type="term" value="C:nuclear telomere cap complex"/>
    <property type="evidence" value="ECO:0007669"/>
    <property type="project" value="TreeGrafter"/>
</dbReference>
<dbReference type="PANTHER" id="PTHR14513:SF0">
    <property type="entry name" value="PROTECTION OF TELOMERES PROTEIN 1"/>
    <property type="match status" value="1"/>
</dbReference>
<dbReference type="Pfam" id="PF00141">
    <property type="entry name" value="peroxidase"/>
    <property type="match status" value="1"/>
</dbReference>
<evidence type="ECO:0000256" key="10">
    <source>
        <dbReference type="SAM" id="MobiDB-lite"/>
    </source>
</evidence>
<evidence type="ECO:0000256" key="1">
    <source>
        <dbReference type="ARBA" id="ARBA00004123"/>
    </source>
</evidence>
<keyword evidence="7" id="KW-0539">Nucleus</keyword>
<feature type="compositionally biased region" description="Low complexity" evidence="10">
    <location>
        <begin position="793"/>
        <end position="811"/>
    </location>
</feature>
<comment type="similarity">
    <text evidence="8">Belongs to the peroxidase family.</text>
</comment>
<proteinExistence type="inferred from homology"/>
<dbReference type="Proteomes" id="UP000541558">
    <property type="component" value="Unassembled WGS sequence"/>
</dbReference>
<dbReference type="SMART" id="SM00976">
    <property type="entry name" value="Telo_bind"/>
    <property type="match status" value="1"/>
</dbReference>
<dbReference type="Pfam" id="PF02765">
    <property type="entry name" value="POT1"/>
    <property type="match status" value="1"/>
</dbReference>
<dbReference type="SUPFAM" id="SSF50249">
    <property type="entry name" value="Nucleic acid-binding proteins"/>
    <property type="match status" value="2"/>
</dbReference>
<evidence type="ECO:0000256" key="8">
    <source>
        <dbReference type="RuleBase" id="RU004241"/>
    </source>
</evidence>
<dbReference type="PROSITE" id="PS50873">
    <property type="entry name" value="PEROXIDASE_4"/>
    <property type="match status" value="1"/>
</dbReference>
<comment type="subcellular location">
    <subcellularLocation>
        <location evidence="2">Chromosome</location>
        <location evidence="2">Telomere</location>
    </subcellularLocation>
    <subcellularLocation>
        <location evidence="1">Nucleus</location>
    </subcellularLocation>
</comment>
<dbReference type="PRINTS" id="PR00458">
    <property type="entry name" value="PEROXIDASE"/>
</dbReference>
<gene>
    <name evidence="12" type="ORF">D9611_004939</name>
</gene>
<keyword evidence="5" id="KW-0779">Telomere</keyword>
<dbReference type="GO" id="GO:0032210">
    <property type="term" value="P:regulation of telomere maintenance via telomerase"/>
    <property type="evidence" value="ECO:0007669"/>
    <property type="project" value="TreeGrafter"/>
</dbReference>
<dbReference type="GO" id="GO:0010521">
    <property type="term" value="F:telomerase inhibitor activity"/>
    <property type="evidence" value="ECO:0007669"/>
    <property type="project" value="TreeGrafter"/>
</dbReference>
<accession>A0A8H5EX93</accession>
<dbReference type="InterPro" id="IPR032042">
    <property type="entry name" value="POT1PC"/>
</dbReference>
<dbReference type="Pfam" id="PF16686">
    <property type="entry name" value="POT1PC"/>
    <property type="match status" value="1"/>
</dbReference>
<keyword evidence="13" id="KW-1185">Reference proteome</keyword>
<dbReference type="Gene3D" id="1.10.420.10">
    <property type="entry name" value="Peroxidase, domain 2"/>
    <property type="match status" value="1"/>
</dbReference>
<evidence type="ECO:0000313" key="12">
    <source>
        <dbReference type="EMBL" id="KAF5315672.1"/>
    </source>
</evidence>
<feature type="signal peptide" evidence="9">
    <location>
        <begin position="1"/>
        <end position="22"/>
    </location>
</feature>
<keyword evidence="9" id="KW-0560">Oxidoreductase</keyword>
<feature type="compositionally biased region" description="Basic and acidic residues" evidence="10">
    <location>
        <begin position="813"/>
        <end position="823"/>
    </location>
</feature>
<dbReference type="GO" id="GO:0016233">
    <property type="term" value="P:telomere capping"/>
    <property type="evidence" value="ECO:0007669"/>
    <property type="project" value="TreeGrafter"/>
</dbReference>
<evidence type="ECO:0000256" key="7">
    <source>
        <dbReference type="ARBA" id="ARBA00023242"/>
    </source>
</evidence>
<keyword evidence="9" id="KW-0575">Peroxidase</keyword>
<reference evidence="12 13" key="1">
    <citation type="journal article" date="2020" name="ISME J.">
        <title>Uncovering the hidden diversity of litter-decomposition mechanisms in mushroom-forming fungi.</title>
        <authorList>
            <person name="Floudas D."/>
            <person name="Bentzer J."/>
            <person name="Ahren D."/>
            <person name="Johansson T."/>
            <person name="Persson P."/>
            <person name="Tunlid A."/>
        </authorList>
    </citation>
    <scope>NUCLEOTIDE SEQUENCE [LARGE SCALE GENOMIC DNA]</scope>
    <source>
        <strain evidence="12 13">CBS 175.51</strain>
    </source>
</reference>
<dbReference type="SUPFAM" id="SSF48113">
    <property type="entry name" value="Heme-dependent peroxidases"/>
    <property type="match status" value="1"/>
</dbReference>
<evidence type="ECO:0000256" key="5">
    <source>
        <dbReference type="ARBA" id="ARBA00022895"/>
    </source>
</evidence>
<comment type="similarity">
    <text evidence="3">Belongs to the telombin family.</text>
</comment>
<dbReference type="EC" id="1.11.1.-" evidence="9"/>
<organism evidence="12 13">
    <name type="scientific">Ephemerocybe angulata</name>
    <dbReference type="NCBI Taxonomy" id="980116"/>
    <lineage>
        <taxon>Eukaryota</taxon>
        <taxon>Fungi</taxon>
        <taxon>Dikarya</taxon>
        <taxon>Basidiomycota</taxon>
        <taxon>Agaricomycotina</taxon>
        <taxon>Agaricomycetes</taxon>
        <taxon>Agaricomycetidae</taxon>
        <taxon>Agaricales</taxon>
        <taxon>Agaricineae</taxon>
        <taxon>Psathyrellaceae</taxon>
        <taxon>Ephemerocybe</taxon>
    </lineage>
</organism>
<keyword evidence="6" id="KW-0238">DNA-binding</keyword>
<feature type="region of interest" description="Disordered" evidence="10">
    <location>
        <begin position="712"/>
        <end position="830"/>
    </location>
</feature>
<dbReference type="PANTHER" id="PTHR14513">
    <property type="entry name" value="PROTECTION OF TELOMERES 1"/>
    <property type="match status" value="1"/>
</dbReference>
<dbReference type="Gene3D" id="1.10.520.10">
    <property type="match status" value="1"/>
</dbReference>
<feature type="compositionally biased region" description="Basic and acidic residues" evidence="10">
    <location>
        <begin position="750"/>
        <end position="763"/>
    </location>
</feature>
<evidence type="ECO:0000256" key="9">
    <source>
        <dbReference type="RuleBase" id="RU363051"/>
    </source>
</evidence>
<sequence>MYTIRFPAFLLVCSLAAWGAQAYQWPSPQYDALETLLYEGRRSDGSNLASTQHPCKNRGSTKSSIGGEWLRLAYHDVATHDAQKGTGGLDASIAFELNRTENAGAGMSSSLSDFSTYSSKYISRADVIAIGSTFAVASCGGPILRYRGGRVDALEADITGVPLPEQDLATHTEMFQRQGFTPEEMIALVACGHTLGGVRNSDHPAIVPPPTDGSADNFVTFDGTKEFDNAVFYLGGTTTNPLVTVANTTLASDKRIFDSDNQVTMRALAAPETFTNTCGTLLERMLNLVPSSVTLTEEITLLPAKVSTSQLTIERDQLVFKVSFRLVVPADAKTNSNRVVTLLWCDRSGSNPTCDNLHAKSALPVQKIVDQPDSSPVTQRLNKNFNNYRFVVPINQDESISKFWFTVDEGDGSKPTTHDNGGNGYPIQQDNVLFVPGKSKVALVGLGETTQRHFDLVAAVKTSLAPSRVYMSIFDSATPNYEPPLKADLTMNLSSISPIAGYTFYTAVVEDIGAQLTIDLHADVGGTTYTEDYQPTYTLDSNIPYTNRMKRSAPGGETNSAKRAKLSKNGDGDGPSNASTTKKSNAEELNFSTGMRRGFKYLLDRTKIDKPPGHIQATVRMKWELESKFALELKAPSFDPKKKEDDVLEVQLAKLHLKTLDPLKPGDKIKLLLKGGRIERTGNKKHLLPVKLLFTEGYHIRFKDQEINTFKVPPKPQVLQPSVKTEPQSTPEVPQPGAPAPPAAPTSEGPSKKDKRRESRKLAAQEQPLEPQVEAKVDEVPKSSPAPVQASEPQAGPSHSASPAPANSPKPVQEPRIETEEPKLQPPGEYKSLKVWSKHSYGNLIGVVLRSDPPTRSRGGDKDWMRTIRIADATKFNPYGRSIDQGISINLFAKEESHMPAPDTHDIVILKRLKGSEYHGNLQAVGWANGYSWAIFSKETRRIYYSDVKRQDPPGPNPFYAELKAQDVAYCESLMDWWNDLHKEYAEEADRSRVDAPISYGPIRRTHKLCRDLTLSAQSANEEYFDCTVEVLHAFAHEGGRNEIYTLWVTDYTKNSKFYPPEAEWCPAALAPYVFRIEFWDAAAQFASKMKERAFYHLSNTRARMNASGYLEGKQVEAKISLLEEGDDFDHLKALIQRRKEWSKETGYVEEQFKDRVFKDADVDRFFHCTVEILHAEYREGKASTVYCTDYTSRKDLGGVPSNAPWAEGLKNRVVKFVLVDGQSTIAEAVKPGDFCRFNKMRLKRDGSKGYIIGHMGGNQNLMEKLNPKNKDNRLLQDLFRRKQGLASSSLPNSTFQEILDLKIFPEKFRVSGRVVGYEPRNLDDAVALWCTACERQLVALEKMCLSCESDESLEPRCNLFLTVEDREVDRVFVSVSENSFVLRNMNLTNFLDDKSVRAEFRSRILPLVGKFYGDKQMTELRGPQAMLEVVAWLDDEKDVAFTLVTATPCPD</sequence>